<dbReference type="Proteomes" id="UP000584824">
    <property type="component" value="Unassembled WGS sequence"/>
</dbReference>
<keyword evidence="7" id="KW-1185">Reference proteome</keyword>
<evidence type="ECO:0000256" key="3">
    <source>
        <dbReference type="PROSITE-ProRule" id="PRU10007"/>
    </source>
</evidence>
<dbReference type="GO" id="GO:0004777">
    <property type="term" value="F:succinate-semialdehyde dehydrogenase (NAD+) activity"/>
    <property type="evidence" value="ECO:0007669"/>
    <property type="project" value="TreeGrafter"/>
</dbReference>
<reference evidence="6 7" key="1">
    <citation type="submission" date="2020-08" db="EMBL/GenBank/DDBJ databases">
        <title>Genomic Encyclopedia of Type Strains, Phase IV (KMG-IV): sequencing the most valuable type-strain genomes for metagenomic binning, comparative biology and taxonomic classification.</title>
        <authorList>
            <person name="Goeker M."/>
        </authorList>
    </citation>
    <scope>NUCLEOTIDE SEQUENCE [LARGE SCALE GENOMIC DNA]</scope>
    <source>
        <strain evidence="6 7">DSM 26385</strain>
    </source>
</reference>
<dbReference type="InterPro" id="IPR029510">
    <property type="entry name" value="Ald_DH_CS_GLU"/>
</dbReference>
<feature type="domain" description="Aldehyde dehydrogenase" evidence="5">
    <location>
        <begin position="20"/>
        <end position="478"/>
    </location>
</feature>
<evidence type="ECO:0000259" key="5">
    <source>
        <dbReference type="Pfam" id="PF00171"/>
    </source>
</evidence>
<protein>
    <submittedName>
        <fullName evidence="6">Succinate-semialdehyde dehydrogenase/glutarate-semialdehyde dehydrogenase</fullName>
        <ecNumber evidence="6">1.2.1.16</ecNumber>
        <ecNumber evidence="6">1.2.1.20</ecNumber>
        <ecNumber evidence="6">1.2.1.79</ecNumber>
    </submittedName>
</protein>
<evidence type="ECO:0000256" key="2">
    <source>
        <dbReference type="ARBA" id="ARBA00023002"/>
    </source>
</evidence>
<evidence type="ECO:0000313" key="6">
    <source>
        <dbReference type="EMBL" id="MBB4105555.1"/>
    </source>
</evidence>
<evidence type="ECO:0000256" key="1">
    <source>
        <dbReference type="ARBA" id="ARBA00009986"/>
    </source>
</evidence>
<dbReference type="InterPro" id="IPR050740">
    <property type="entry name" value="Aldehyde_DH_Superfamily"/>
</dbReference>
<dbReference type="Gene3D" id="3.40.605.10">
    <property type="entry name" value="Aldehyde Dehydrogenase, Chain A, domain 1"/>
    <property type="match status" value="1"/>
</dbReference>
<dbReference type="EC" id="1.2.1.16" evidence="6"/>
<keyword evidence="2 4" id="KW-0560">Oxidoreductase</keyword>
<name>A0A7W6K5G9_9HYPH</name>
<dbReference type="GO" id="GO:0036243">
    <property type="term" value="F:succinate-semialdehyde dehydrogenase (NADP+) activity"/>
    <property type="evidence" value="ECO:0007669"/>
    <property type="project" value="UniProtKB-EC"/>
</dbReference>
<dbReference type="CDD" id="cd07103">
    <property type="entry name" value="ALDH_F5_SSADH_GabD"/>
    <property type="match status" value="1"/>
</dbReference>
<dbReference type="Pfam" id="PF00171">
    <property type="entry name" value="Aldedh"/>
    <property type="match status" value="1"/>
</dbReference>
<dbReference type="InterPro" id="IPR010102">
    <property type="entry name" value="Succ_semiAld_DH"/>
</dbReference>
<dbReference type="AlphaFoldDB" id="A0A7W6K5G9"/>
<dbReference type="RefSeq" id="WP_183795131.1">
    <property type="nucleotide sequence ID" value="NZ_JACIDU010000023.1"/>
</dbReference>
<dbReference type="EMBL" id="JACIDU010000023">
    <property type="protein sequence ID" value="MBB4105555.1"/>
    <property type="molecule type" value="Genomic_DNA"/>
</dbReference>
<dbReference type="Gene3D" id="3.40.309.10">
    <property type="entry name" value="Aldehyde Dehydrogenase, Chain A, domain 2"/>
    <property type="match status" value="1"/>
</dbReference>
<dbReference type="InterPro" id="IPR016161">
    <property type="entry name" value="Ald_DH/histidinol_DH"/>
</dbReference>
<comment type="similarity">
    <text evidence="1 4">Belongs to the aldehyde dehydrogenase family.</text>
</comment>
<dbReference type="GO" id="GO:0102810">
    <property type="term" value="F:glutarate-semialdehyde dehydrogenase (NADP+) activity"/>
    <property type="evidence" value="ECO:0007669"/>
    <property type="project" value="UniProtKB-EC"/>
</dbReference>
<evidence type="ECO:0000256" key="4">
    <source>
        <dbReference type="RuleBase" id="RU003345"/>
    </source>
</evidence>
<dbReference type="PROSITE" id="PS00687">
    <property type="entry name" value="ALDEHYDE_DEHYDR_GLU"/>
    <property type="match status" value="1"/>
</dbReference>
<evidence type="ECO:0000313" key="7">
    <source>
        <dbReference type="Proteomes" id="UP000584824"/>
    </source>
</evidence>
<dbReference type="PROSITE" id="PS00070">
    <property type="entry name" value="ALDEHYDE_DEHYDR_CYS"/>
    <property type="match status" value="1"/>
</dbReference>
<dbReference type="GO" id="GO:0005829">
    <property type="term" value="C:cytosol"/>
    <property type="evidence" value="ECO:0007669"/>
    <property type="project" value="TreeGrafter"/>
</dbReference>
<dbReference type="FunFam" id="3.40.605.10:FF:000005">
    <property type="entry name" value="Succinate-semialdehyde dehydrogenase I"/>
    <property type="match status" value="1"/>
</dbReference>
<dbReference type="SUPFAM" id="SSF53720">
    <property type="entry name" value="ALDH-like"/>
    <property type="match status" value="1"/>
</dbReference>
<dbReference type="InterPro" id="IPR016162">
    <property type="entry name" value="Ald_DH_N"/>
</dbReference>
<proteinExistence type="inferred from homology"/>
<dbReference type="InterPro" id="IPR015590">
    <property type="entry name" value="Aldehyde_DH_dom"/>
</dbReference>
<organism evidence="6 7">
    <name type="scientific">Allorhizobium borbori</name>
    <dbReference type="NCBI Taxonomy" id="485907"/>
    <lineage>
        <taxon>Bacteria</taxon>
        <taxon>Pseudomonadati</taxon>
        <taxon>Pseudomonadota</taxon>
        <taxon>Alphaproteobacteria</taxon>
        <taxon>Hyphomicrobiales</taxon>
        <taxon>Rhizobiaceae</taxon>
        <taxon>Rhizobium/Agrobacterium group</taxon>
        <taxon>Allorhizobium</taxon>
    </lineage>
</organism>
<dbReference type="NCBIfam" id="TIGR01780">
    <property type="entry name" value="SSADH"/>
    <property type="match status" value="1"/>
</dbReference>
<sequence length="484" mass="51183">MLKLNNPDLLRNACLVAGEWVRAGSGETIIVTNPANGEIVGEVPSLAADEIEQAVDAAQKAFTTWSRLAAKDRSAALRRWFDLMVAHADDLAALMTAEQGKPLAEARGEALYAASFVEWFAEEGKRIYGDTIPAPTNDKRLIVLKQPIGVCAAITPWNFPAAMITRKAAPALAAGCTMIVKPAEQTPLTALALGVLAIKAGIPAGVFQVVTGKAREIGGVLTGSDVIRKLSFTGSTEVGRILMAQSAPTIKKLSLELGGNAPFIVFDDADLDAAVEGAIASKYRNAGQTCVCSNRLYVQAGVYDAFAEKLAARVAALPVGVGTEAGVLIGPLIDGDAIAKVESHVADAVSKGAKIVTGGKRHALGGTFFEPTVLTGTTQDMKIAREETFGPVAPLFRFETEEEVVAMANDTEFGLAAYFYTENVRRTWRVAEALEYGMVGHNTGLISNEVAPFGGVKQSGLGREGSRYGIEEYIEMKYLCSAIG</sequence>
<comment type="caution">
    <text evidence="6">The sequence shown here is derived from an EMBL/GenBank/DDBJ whole genome shotgun (WGS) entry which is preliminary data.</text>
</comment>
<dbReference type="GO" id="GO:0009450">
    <property type="term" value="P:gamma-aminobutyric acid catabolic process"/>
    <property type="evidence" value="ECO:0007669"/>
    <property type="project" value="InterPro"/>
</dbReference>
<dbReference type="EC" id="1.2.1.20" evidence="6"/>
<gene>
    <name evidence="6" type="ORF">GGQ66_004142</name>
</gene>
<dbReference type="PANTHER" id="PTHR43353">
    <property type="entry name" value="SUCCINATE-SEMIALDEHYDE DEHYDROGENASE, MITOCHONDRIAL"/>
    <property type="match status" value="1"/>
</dbReference>
<accession>A0A7W6K5G9</accession>
<feature type="active site" evidence="3">
    <location>
        <position position="256"/>
    </location>
</feature>
<dbReference type="FunFam" id="3.40.309.10:FF:000004">
    <property type="entry name" value="Succinate-semialdehyde dehydrogenase I"/>
    <property type="match status" value="1"/>
</dbReference>
<dbReference type="InterPro" id="IPR016163">
    <property type="entry name" value="Ald_DH_C"/>
</dbReference>
<dbReference type="InterPro" id="IPR016160">
    <property type="entry name" value="Ald_DH_CS_CYS"/>
</dbReference>
<dbReference type="EC" id="1.2.1.79" evidence="6"/>
<dbReference type="PANTHER" id="PTHR43353:SF5">
    <property type="entry name" value="SUCCINATE-SEMIALDEHYDE DEHYDROGENASE, MITOCHONDRIAL"/>
    <property type="match status" value="1"/>
</dbReference>